<accession>A0A840EJC5</accession>
<name>A0A840EJC5_9FLAO</name>
<dbReference type="InterPro" id="IPR014755">
    <property type="entry name" value="Cu-Rt/internalin_Ig-like"/>
</dbReference>
<proteinExistence type="predicted"/>
<dbReference type="Proteomes" id="UP000553034">
    <property type="component" value="Unassembled WGS sequence"/>
</dbReference>
<feature type="domain" description="PKD" evidence="2">
    <location>
        <begin position="426"/>
        <end position="471"/>
    </location>
</feature>
<dbReference type="InterPro" id="IPR044023">
    <property type="entry name" value="Ig_7"/>
</dbReference>
<keyword evidence="4" id="KW-1185">Reference proteome</keyword>
<dbReference type="Gene3D" id="2.60.40.1220">
    <property type="match status" value="1"/>
</dbReference>
<gene>
    <name evidence="3" type="ORF">GGR32_000532</name>
</gene>
<dbReference type="Pfam" id="PF13585">
    <property type="entry name" value="CHU_C"/>
    <property type="match status" value="1"/>
</dbReference>
<dbReference type="InterPro" id="IPR000601">
    <property type="entry name" value="PKD_dom"/>
</dbReference>
<dbReference type="InterPro" id="IPR011044">
    <property type="entry name" value="Quino_amine_DH_bsu"/>
</dbReference>
<sequence length="887" mass="99128">MKQNFLLIISFIFGVYIHAQNNGQMQTAHWYFGDHAGLDFSSGTPVIDTNGQIATIEGSSSISDEQGNLLFYTDGRRVYDSTHNIMLNGTGLRGDRSSTSSAVILPVPDDCHRYYIFTIDLDASKVPSWRPQRGIEYNIVDMSLNGGLGEVVQKNISLPLNGIIQGYEKLAAISNATKTGYWIVTHFQGDFYAFEVTSTGVSTTPVISPSSIYGGVENIGYLKASPDGTKLAMGMSFSVPSGTDKSLSLYSFNKATGNIHNEQLLYSPNTSQDYKHHFYGIEFSPNSNLLYATVRKLPYDQTVDKICEIWQFNTNSPNINTSKYIFGLENICYGGALQLGLDGKIYINTHTNQANGYYLGRIENPNTAYNTTTGETPIFTPEYLNFGNTSTGVGLPTFLNHYFRIAINVNGLSIQEDQLYCTGELLSFDFCHQGGEIQSVLWEFGDGSTSTEFYPQYAYNTAGVHSITLTLMVDGEEFIRTFDITITGPPEVSNAEQEICLYEGEEHAFNLTESLADINPSNGNHQISFHLTQEEANNNNNPQPTTYTSNQTTTIWVRVEDQQGCFVVRELDLIVYFIPTISIASPINICSGNTATLQAETETTSTVNWYDHENSATPIYTGNPFESPIITQETTYWVEAISPEGCISERAKVTLTIETEEKPYFDIPTIYCINEYAPPLPQKSMNGIAGTWSPSFINTATTGSTTYTFSSLPNACGNSYTSQIEITVEDIKVPEFDIPTLYFFNEEPSELPLISKNGIKGYWEESFNGHIKYYTFYPDESSCAEYFNVQIISYPKFFTPNNDGINDTWSLADIQLKYKELNIKHVSIFDRFGKLLTGFGAYGGWDGTYNGKQMPANDYWFKLEYTLTTPDGDKIEKQLIKNLTLRR</sequence>
<dbReference type="Pfam" id="PF18911">
    <property type="entry name" value="PKD_4"/>
    <property type="match status" value="1"/>
</dbReference>
<dbReference type="Gene3D" id="2.60.40.10">
    <property type="entry name" value="Immunoglobulins"/>
    <property type="match status" value="1"/>
</dbReference>
<dbReference type="AlphaFoldDB" id="A0A840EJC5"/>
<dbReference type="Pfam" id="PF19081">
    <property type="entry name" value="Ig_7"/>
    <property type="match status" value="1"/>
</dbReference>
<evidence type="ECO:0000259" key="2">
    <source>
        <dbReference type="PROSITE" id="PS50093"/>
    </source>
</evidence>
<evidence type="ECO:0000256" key="1">
    <source>
        <dbReference type="ARBA" id="ARBA00022729"/>
    </source>
</evidence>
<dbReference type="SUPFAM" id="SSF50969">
    <property type="entry name" value="YVTN repeat-like/Quinoprotein amine dehydrogenase"/>
    <property type="match status" value="1"/>
</dbReference>
<keyword evidence="1" id="KW-0732">Signal</keyword>
<dbReference type="NCBIfam" id="TIGR04131">
    <property type="entry name" value="Bac_Flav_CTERM"/>
    <property type="match status" value="1"/>
</dbReference>
<dbReference type="InterPro" id="IPR035986">
    <property type="entry name" value="PKD_dom_sf"/>
</dbReference>
<evidence type="ECO:0000313" key="3">
    <source>
        <dbReference type="EMBL" id="MBB4118258.1"/>
    </source>
</evidence>
<organism evidence="3 4">
    <name type="scientific">Mesonia hippocampi</name>
    <dbReference type="NCBI Taxonomy" id="1628250"/>
    <lineage>
        <taxon>Bacteria</taxon>
        <taxon>Pseudomonadati</taxon>
        <taxon>Bacteroidota</taxon>
        <taxon>Flavobacteriia</taxon>
        <taxon>Flavobacteriales</taxon>
        <taxon>Flavobacteriaceae</taxon>
        <taxon>Mesonia</taxon>
    </lineage>
</organism>
<comment type="caution">
    <text evidence="3">The sequence shown here is derived from an EMBL/GenBank/DDBJ whole genome shotgun (WGS) entry which is preliminary data.</text>
</comment>
<protein>
    <submittedName>
        <fullName evidence="3">Gliding motility-associated-like protein</fullName>
    </submittedName>
</protein>
<dbReference type="EMBL" id="JACIFO010000002">
    <property type="protein sequence ID" value="MBB4118258.1"/>
    <property type="molecule type" value="Genomic_DNA"/>
</dbReference>
<dbReference type="PROSITE" id="PS50093">
    <property type="entry name" value="PKD"/>
    <property type="match status" value="1"/>
</dbReference>
<dbReference type="InterPro" id="IPR013783">
    <property type="entry name" value="Ig-like_fold"/>
</dbReference>
<dbReference type="SUPFAM" id="SSF49299">
    <property type="entry name" value="PKD domain"/>
    <property type="match status" value="1"/>
</dbReference>
<reference evidence="3 4" key="1">
    <citation type="submission" date="2020-08" db="EMBL/GenBank/DDBJ databases">
        <title>Genomic Encyclopedia of Type Strains, Phase IV (KMG-IV): sequencing the most valuable type-strain genomes for metagenomic binning, comparative biology and taxonomic classification.</title>
        <authorList>
            <person name="Goeker M."/>
        </authorList>
    </citation>
    <scope>NUCLEOTIDE SEQUENCE [LARGE SCALE GENOMIC DNA]</scope>
    <source>
        <strain evidence="3 4">DSM 29568</strain>
    </source>
</reference>
<evidence type="ECO:0000313" key="4">
    <source>
        <dbReference type="Proteomes" id="UP000553034"/>
    </source>
</evidence>
<dbReference type="CDD" id="cd00146">
    <property type="entry name" value="PKD"/>
    <property type="match status" value="1"/>
</dbReference>
<dbReference type="RefSeq" id="WP_183476069.1">
    <property type="nucleotide sequence ID" value="NZ_JACIFO010000002.1"/>
</dbReference>
<dbReference type="InterPro" id="IPR026341">
    <property type="entry name" value="T9SS_type_B"/>
</dbReference>